<dbReference type="Pfam" id="PF00646">
    <property type="entry name" value="F-box"/>
    <property type="match status" value="1"/>
</dbReference>
<dbReference type="Gene3D" id="1.20.1280.50">
    <property type="match status" value="1"/>
</dbReference>
<protein>
    <recommendedName>
        <fullName evidence="1">F-box domain-containing protein</fullName>
    </recommendedName>
</protein>
<keyword evidence="3" id="KW-1185">Reference proteome</keyword>
<gene>
    <name evidence="2" type="ORF">DH2020_005464</name>
</gene>
<organism evidence="2 3">
    <name type="scientific">Rehmannia glutinosa</name>
    <name type="common">Chinese foxglove</name>
    <dbReference type="NCBI Taxonomy" id="99300"/>
    <lineage>
        <taxon>Eukaryota</taxon>
        <taxon>Viridiplantae</taxon>
        <taxon>Streptophyta</taxon>
        <taxon>Embryophyta</taxon>
        <taxon>Tracheophyta</taxon>
        <taxon>Spermatophyta</taxon>
        <taxon>Magnoliopsida</taxon>
        <taxon>eudicotyledons</taxon>
        <taxon>Gunneridae</taxon>
        <taxon>Pentapetalae</taxon>
        <taxon>asterids</taxon>
        <taxon>lamiids</taxon>
        <taxon>Lamiales</taxon>
        <taxon>Orobanchaceae</taxon>
        <taxon>Rehmannieae</taxon>
        <taxon>Rehmannia</taxon>
    </lineage>
</organism>
<dbReference type="SUPFAM" id="SSF81383">
    <property type="entry name" value="F-box domain"/>
    <property type="match status" value="1"/>
</dbReference>
<dbReference type="PANTHER" id="PTHR31672:SF13">
    <property type="entry name" value="F-BOX PROTEIN CPR30-LIKE"/>
    <property type="match status" value="1"/>
</dbReference>
<dbReference type="InterPro" id="IPR017451">
    <property type="entry name" value="F-box-assoc_interact_dom"/>
</dbReference>
<dbReference type="PROSITE" id="PS50181">
    <property type="entry name" value="FBOX"/>
    <property type="match status" value="1"/>
</dbReference>
<dbReference type="PANTHER" id="PTHR31672">
    <property type="entry name" value="BNACNNG10540D PROTEIN"/>
    <property type="match status" value="1"/>
</dbReference>
<feature type="domain" description="F-box" evidence="1">
    <location>
        <begin position="10"/>
        <end position="56"/>
    </location>
</feature>
<sequence length="416" mass="47920">MSRSQSAKMADSLTDLPPNILMEILVRLPLKTLFISRCVCKTFLSLTTPNSHFIDLHSSNAAQILGFQFGDVFNPSKLLRLAEPELDIAPGFVENFVLKPLYQLPQMGTSVVMYRTNYREDNKLVLVNSCNSLLYFVRRHAPDERSLVCNPVTSEYLIIPDVDRKIRLESRTKSMWLGFSPGTNQYKVLRISSSVNGEYVEVGAQVFVIGSSSWREIEALPLGSDHSWDLCSTFLNGAMYWLDDQSYRDIVFFDFERERFGDVALPPEFGDEQLKNKHCMSTGVLGGCLCVSYNDFNAQHVDLWVMRKRGDRESWIKEFVVDTVRPRAGPVFGRFKPLQVLRNGEVLMLWINNDLVCYDPRRKSLRFVGFHWLRMTTPRNVAFTPSFIPLKDALLVDRVNRYIRPRYKRALETVLM</sequence>
<dbReference type="InterPro" id="IPR013187">
    <property type="entry name" value="F-box-assoc_dom_typ3"/>
</dbReference>
<evidence type="ECO:0000259" key="1">
    <source>
        <dbReference type="PROSITE" id="PS50181"/>
    </source>
</evidence>
<reference evidence="2 3" key="1">
    <citation type="journal article" date="2021" name="Comput. Struct. Biotechnol. J.">
        <title>De novo genome assembly of the potent medicinal plant Rehmannia glutinosa using nanopore technology.</title>
        <authorList>
            <person name="Ma L."/>
            <person name="Dong C."/>
            <person name="Song C."/>
            <person name="Wang X."/>
            <person name="Zheng X."/>
            <person name="Niu Y."/>
            <person name="Chen S."/>
            <person name="Feng W."/>
        </authorList>
    </citation>
    <scope>NUCLEOTIDE SEQUENCE [LARGE SCALE GENOMIC DNA]</scope>
    <source>
        <strain evidence="2">DH-2019</strain>
    </source>
</reference>
<dbReference type="Pfam" id="PF08268">
    <property type="entry name" value="FBA_3"/>
    <property type="match status" value="1"/>
</dbReference>
<dbReference type="Proteomes" id="UP001318860">
    <property type="component" value="Unassembled WGS sequence"/>
</dbReference>
<evidence type="ECO:0000313" key="2">
    <source>
        <dbReference type="EMBL" id="KAK6158150.1"/>
    </source>
</evidence>
<proteinExistence type="predicted"/>
<name>A0ABR0XG78_REHGL</name>
<dbReference type="InterPro" id="IPR001810">
    <property type="entry name" value="F-box_dom"/>
</dbReference>
<dbReference type="NCBIfam" id="TIGR01640">
    <property type="entry name" value="F_box_assoc_1"/>
    <property type="match status" value="1"/>
</dbReference>
<evidence type="ECO:0000313" key="3">
    <source>
        <dbReference type="Proteomes" id="UP001318860"/>
    </source>
</evidence>
<comment type="caution">
    <text evidence="2">The sequence shown here is derived from an EMBL/GenBank/DDBJ whole genome shotgun (WGS) entry which is preliminary data.</text>
</comment>
<dbReference type="EMBL" id="JABTTQ020000004">
    <property type="protein sequence ID" value="KAK6158150.1"/>
    <property type="molecule type" value="Genomic_DNA"/>
</dbReference>
<dbReference type="InterPro" id="IPR036047">
    <property type="entry name" value="F-box-like_dom_sf"/>
</dbReference>
<dbReference type="SMART" id="SM00256">
    <property type="entry name" value="FBOX"/>
    <property type="match status" value="1"/>
</dbReference>
<accession>A0ABR0XG78</accession>
<dbReference type="InterPro" id="IPR050796">
    <property type="entry name" value="SCF_F-box_component"/>
</dbReference>